<name>A0A9P7GS26_9AGAR</name>
<dbReference type="Gene3D" id="1.25.40.10">
    <property type="entry name" value="Tetratricopeptide repeat domain"/>
    <property type="match status" value="1"/>
</dbReference>
<protein>
    <recommendedName>
        <fullName evidence="3">Tetratricopeptide repeat protein</fullName>
    </recommendedName>
</protein>
<dbReference type="InterPro" id="IPR011990">
    <property type="entry name" value="TPR-like_helical_dom_sf"/>
</dbReference>
<comment type="caution">
    <text evidence="1">The sequence shown here is derived from an EMBL/GenBank/DDBJ whole genome shotgun (WGS) entry which is preliminary data.</text>
</comment>
<keyword evidence="2" id="KW-1185">Reference proteome</keyword>
<dbReference type="Proteomes" id="UP000717328">
    <property type="component" value="Unassembled WGS sequence"/>
</dbReference>
<reference evidence="1" key="2">
    <citation type="submission" date="2021-10" db="EMBL/GenBank/DDBJ databases">
        <title>Phylogenomics reveals ancestral predisposition of the termite-cultivated fungus Termitomyces towards a domesticated lifestyle.</title>
        <authorList>
            <person name="Auxier B."/>
            <person name="Grum-Grzhimaylo A."/>
            <person name="Cardenas M.E."/>
            <person name="Lodge J.D."/>
            <person name="Laessoe T."/>
            <person name="Pedersen O."/>
            <person name="Smith M.E."/>
            <person name="Kuyper T.W."/>
            <person name="Franco-Molano E.A."/>
            <person name="Baroni T.J."/>
            <person name="Aanen D.K."/>
        </authorList>
    </citation>
    <scope>NUCLEOTIDE SEQUENCE</scope>
    <source>
        <strain evidence="1">D49</strain>
    </source>
</reference>
<organism evidence="1 2">
    <name type="scientific">Sphagnurus paluster</name>
    <dbReference type="NCBI Taxonomy" id="117069"/>
    <lineage>
        <taxon>Eukaryota</taxon>
        <taxon>Fungi</taxon>
        <taxon>Dikarya</taxon>
        <taxon>Basidiomycota</taxon>
        <taxon>Agaricomycotina</taxon>
        <taxon>Agaricomycetes</taxon>
        <taxon>Agaricomycetidae</taxon>
        <taxon>Agaricales</taxon>
        <taxon>Tricholomatineae</taxon>
        <taxon>Lyophyllaceae</taxon>
        <taxon>Sphagnurus</taxon>
    </lineage>
</organism>
<dbReference type="OrthoDB" id="5231159at2759"/>
<proteinExistence type="predicted"/>
<reference evidence="1" key="1">
    <citation type="submission" date="2021-02" db="EMBL/GenBank/DDBJ databases">
        <authorList>
            <person name="Nieuwenhuis M."/>
            <person name="Van De Peppel L.J.J."/>
        </authorList>
    </citation>
    <scope>NUCLEOTIDE SEQUENCE</scope>
    <source>
        <strain evidence="1">D49</strain>
    </source>
</reference>
<dbReference type="SUPFAM" id="SSF48452">
    <property type="entry name" value="TPR-like"/>
    <property type="match status" value="1"/>
</dbReference>
<dbReference type="Pfam" id="PF13424">
    <property type="entry name" value="TPR_12"/>
    <property type="match status" value="1"/>
</dbReference>
<accession>A0A9P7GS26</accession>
<dbReference type="EMBL" id="JABCKI010000156">
    <property type="protein sequence ID" value="KAG5652147.1"/>
    <property type="molecule type" value="Genomic_DNA"/>
</dbReference>
<evidence type="ECO:0000313" key="2">
    <source>
        <dbReference type="Proteomes" id="UP000717328"/>
    </source>
</evidence>
<gene>
    <name evidence="1" type="ORF">H0H81_006131</name>
</gene>
<evidence type="ECO:0000313" key="1">
    <source>
        <dbReference type="EMBL" id="KAG5652147.1"/>
    </source>
</evidence>
<sequence length="140" mass="15509">MSFDERWKNLRVNFSTKEKLAPAKETALREIIHDLRGRATAFRASSNYEASIHAYMRLIPLEDQIYTPDSPEAATSFNNLGEALIKQGDMAAAEEGVSTALRVREDVRFGGLGLGSRYDASVSRENMAKIKEGTGILSEI</sequence>
<evidence type="ECO:0008006" key="3">
    <source>
        <dbReference type="Google" id="ProtNLM"/>
    </source>
</evidence>
<dbReference type="AlphaFoldDB" id="A0A9P7GS26"/>